<evidence type="ECO:0000256" key="1">
    <source>
        <dbReference type="PROSITE-ProRule" id="PRU00339"/>
    </source>
</evidence>
<keyword evidence="1" id="KW-0802">TPR repeat</keyword>
<dbReference type="SUPFAM" id="SSF48452">
    <property type="entry name" value="TPR-like"/>
    <property type="match status" value="3"/>
</dbReference>
<evidence type="ECO:0000313" key="2">
    <source>
        <dbReference type="EMBL" id="HJC37401.1"/>
    </source>
</evidence>
<dbReference type="PANTHER" id="PTHR12558">
    <property type="entry name" value="CELL DIVISION CYCLE 16,23,27"/>
    <property type="match status" value="1"/>
</dbReference>
<proteinExistence type="predicted"/>
<accession>A0A9D2NRS0</accession>
<dbReference type="PROSITE" id="PS50005">
    <property type="entry name" value="TPR"/>
    <property type="match status" value="1"/>
</dbReference>
<dbReference type="Pfam" id="PF13432">
    <property type="entry name" value="TPR_16"/>
    <property type="match status" value="1"/>
</dbReference>
<dbReference type="Pfam" id="PF14559">
    <property type="entry name" value="TPR_19"/>
    <property type="match status" value="1"/>
</dbReference>
<feature type="repeat" description="TPR" evidence="1">
    <location>
        <begin position="102"/>
        <end position="135"/>
    </location>
</feature>
<sequence>MDYREGFHVLADAGRYEEAMNYLQRFYGHAFEEPFYFANMGWLCNQLHDHEAAAGYLMTGVRLFPDDGWMYAQLGMTQNRREQHAHALLCLEDALSLGFDEPWVHYELFLAHRELNEYEEAIDAIEDALMDDPEQCGYLEEYGSLLFSMERDEEAAEVYRQAFLLSASPYYRLREAECLEKQGEYEEALEILREARCEELAADVCLHEGICRNALNDHAGALQCLEEAQLRGRDDTLLFCTKGAVLHALDRGQEGDDCYETALSYYRAAFDLNDDHRSLYQEMIAIAMRMHDETALTQLLQEAFEAFPREGWIRSQLAGYLSDHACYEEALTLIEGTEDSQFLEEFDYLRAYVLGRLNRHDEALRLLERLQAEHPEDPWILCEYGWNLIQTDAYAKAEKCFRKVVSMRQDPYCEAMLGWCELQKGNCRSARHRLQSAIEQGFDEDWVRAALEQCQLQENS</sequence>
<reference evidence="2" key="2">
    <citation type="submission" date="2021-04" db="EMBL/GenBank/DDBJ databases">
        <authorList>
            <person name="Gilroy R."/>
        </authorList>
    </citation>
    <scope>NUCLEOTIDE SEQUENCE</scope>
    <source>
        <strain evidence="2">CHK187-11901</strain>
    </source>
</reference>
<name>A0A9D2NRS0_9FIRM</name>
<organism evidence="2 3">
    <name type="scientific">Candidatus Merdibacter merdavium</name>
    <dbReference type="NCBI Taxonomy" id="2838692"/>
    <lineage>
        <taxon>Bacteria</taxon>
        <taxon>Bacillati</taxon>
        <taxon>Bacillota</taxon>
        <taxon>Erysipelotrichia</taxon>
        <taxon>Erysipelotrichales</taxon>
        <taxon>Erysipelotrichaceae</taxon>
        <taxon>Merdibacter</taxon>
    </lineage>
</organism>
<evidence type="ECO:0000313" key="3">
    <source>
        <dbReference type="Proteomes" id="UP000823896"/>
    </source>
</evidence>
<gene>
    <name evidence="2" type="ORF">H9702_09785</name>
</gene>
<protein>
    <submittedName>
        <fullName evidence="2">Tetratricopeptide repeat protein</fullName>
    </submittedName>
</protein>
<dbReference type="AlphaFoldDB" id="A0A9D2NRS0"/>
<dbReference type="Gene3D" id="1.25.40.10">
    <property type="entry name" value="Tetratricopeptide repeat domain"/>
    <property type="match status" value="3"/>
</dbReference>
<dbReference type="InterPro" id="IPR019734">
    <property type="entry name" value="TPR_rpt"/>
</dbReference>
<dbReference type="SMART" id="SM00028">
    <property type="entry name" value="TPR"/>
    <property type="match status" value="8"/>
</dbReference>
<dbReference type="Proteomes" id="UP000823896">
    <property type="component" value="Unassembled WGS sequence"/>
</dbReference>
<dbReference type="EMBL" id="DWWM01000058">
    <property type="protein sequence ID" value="HJC37401.1"/>
    <property type="molecule type" value="Genomic_DNA"/>
</dbReference>
<comment type="caution">
    <text evidence="2">The sequence shown here is derived from an EMBL/GenBank/DDBJ whole genome shotgun (WGS) entry which is preliminary data.</text>
</comment>
<dbReference type="InterPro" id="IPR011990">
    <property type="entry name" value="TPR-like_helical_dom_sf"/>
</dbReference>
<reference evidence="2" key="1">
    <citation type="journal article" date="2021" name="PeerJ">
        <title>Extensive microbial diversity within the chicken gut microbiome revealed by metagenomics and culture.</title>
        <authorList>
            <person name="Gilroy R."/>
            <person name="Ravi A."/>
            <person name="Getino M."/>
            <person name="Pursley I."/>
            <person name="Horton D.L."/>
            <person name="Alikhan N.F."/>
            <person name="Baker D."/>
            <person name="Gharbi K."/>
            <person name="Hall N."/>
            <person name="Watson M."/>
            <person name="Adriaenssens E.M."/>
            <person name="Foster-Nyarko E."/>
            <person name="Jarju S."/>
            <person name="Secka A."/>
            <person name="Antonio M."/>
            <person name="Oren A."/>
            <person name="Chaudhuri R.R."/>
            <person name="La Ragione R."/>
            <person name="Hildebrand F."/>
            <person name="Pallen M.J."/>
        </authorList>
    </citation>
    <scope>NUCLEOTIDE SEQUENCE</scope>
    <source>
        <strain evidence="2">CHK187-11901</strain>
    </source>
</reference>
<dbReference type="PANTHER" id="PTHR12558:SF13">
    <property type="entry name" value="CELL DIVISION CYCLE PROTEIN 27 HOMOLOG"/>
    <property type="match status" value="1"/>
</dbReference>